<dbReference type="GO" id="GO:0005694">
    <property type="term" value="C:chromosome"/>
    <property type="evidence" value="ECO:0007669"/>
    <property type="project" value="UniProtKB-SubCell"/>
</dbReference>
<dbReference type="OrthoDB" id="7318948at2759"/>
<evidence type="ECO:0000259" key="9">
    <source>
        <dbReference type="Pfam" id="PF23211"/>
    </source>
</evidence>
<dbReference type="GO" id="GO:0005813">
    <property type="term" value="C:centrosome"/>
    <property type="evidence" value="ECO:0007669"/>
    <property type="project" value="UniProtKB-SubCell"/>
</dbReference>
<evidence type="ECO:0000313" key="12">
    <source>
        <dbReference type="RefSeq" id="XP_031549814.1"/>
    </source>
</evidence>
<reference evidence="12" key="1">
    <citation type="submission" date="2025-08" db="UniProtKB">
        <authorList>
            <consortium name="RefSeq"/>
        </authorList>
    </citation>
    <scope>IDENTIFICATION</scope>
    <source>
        <tissue evidence="12">Tentacle</tissue>
    </source>
</reference>
<dbReference type="PANTHER" id="PTHR24370">
    <property type="entry name" value="OPTICIN"/>
    <property type="match status" value="1"/>
</dbReference>
<evidence type="ECO:0000256" key="5">
    <source>
        <dbReference type="ARBA" id="ARBA00022490"/>
    </source>
</evidence>
<evidence type="ECO:0000256" key="2">
    <source>
        <dbReference type="ARBA" id="ARBA00004286"/>
    </source>
</evidence>
<dbReference type="Pfam" id="PF23211">
    <property type="entry name" value="LRR_LRWD1"/>
    <property type="match status" value="1"/>
</dbReference>
<dbReference type="RefSeq" id="XP_031549814.1">
    <property type="nucleotide sequence ID" value="XM_031693954.1"/>
</dbReference>
<name>A0A6P8H068_ACTTE</name>
<dbReference type="Gene3D" id="2.130.10.10">
    <property type="entry name" value="YVTN repeat-like/Quinoprotein amine dehydrogenase"/>
    <property type="match status" value="1"/>
</dbReference>
<evidence type="ECO:0000313" key="11">
    <source>
        <dbReference type="Proteomes" id="UP000515163"/>
    </source>
</evidence>
<dbReference type="Gene3D" id="3.80.10.10">
    <property type="entry name" value="Ribonuclease Inhibitor"/>
    <property type="match status" value="1"/>
</dbReference>
<evidence type="ECO:0000256" key="8">
    <source>
        <dbReference type="ARBA" id="ARBA00023242"/>
    </source>
</evidence>
<evidence type="ECO:0000256" key="7">
    <source>
        <dbReference type="ARBA" id="ARBA00023212"/>
    </source>
</evidence>
<organism evidence="11 12">
    <name type="scientific">Actinia tenebrosa</name>
    <name type="common">Australian red waratah sea anemone</name>
    <dbReference type="NCBI Taxonomy" id="6105"/>
    <lineage>
        <taxon>Eukaryota</taxon>
        <taxon>Metazoa</taxon>
        <taxon>Cnidaria</taxon>
        <taxon>Anthozoa</taxon>
        <taxon>Hexacorallia</taxon>
        <taxon>Actiniaria</taxon>
        <taxon>Actiniidae</taxon>
        <taxon>Actinia</taxon>
    </lineage>
</organism>
<comment type="subcellular location">
    <subcellularLocation>
        <location evidence="2">Chromosome</location>
    </subcellularLocation>
    <subcellularLocation>
        <location evidence="3">Cytoplasm</location>
        <location evidence="3">Cytoskeleton</location>
        <location evidence="3">Microtubule organizing center</location>
        <location evidence="3">Centrosome</location>
    </subcellularLocation>
    <subcellularLocation>
        <location evidence="1">Nucleus</location>
    </subcellularLocation>
</comment>
<dbReference type="Pfam" id="PF23215">
    <property type="entry name" value="WD_LRWD1"/>
    <property type="match status" value="1"/>
</dbReference>
<dbReference type="KEGG" id="aten:116287288"/>
<keyword evidence="11" id="KW-1185">Reference proteome</keyword>
<dbReference type="InterPro" id="IPR001611">
    <property type="entry name" value="Leu-rich_rpt"/>
</dbReference>
<protein>
    <submittedName>
        <fullName evidence="12">Leucine-rich repeat and WD repeat-containing protein 1-like</fullName>
    </submittedName>
</protein>
<dbReference type="InterPro" id="IPR052489">
    <property type="entry name" value="LRWD1"/>
</dbReference>
<proteinExistence type="predicted"/>
<dbReference type="SMART" id="SM00320">
    <property type="entry name" value="WD40"/>
    <property type="match status" value="5"/>
</dbReference>
<dbReference type="InterPro" id="IPR032675">
    <property type="entry name" value="LRR_dom_sf"/>
</dbReference>
<dbReference type="SUPFAM" id="SSF52075">
    <property type="entry name" value="Outer arm dynein light chain 1"/>
    <property type="match status" value="1"/>
</dbReference>
<sequence>MEESTSITVAKILDLVKVEKLSEVRHLSLQKKGLSSLDPAILSQMVNLQELDLSDNNLNKLDTNGVCLNSLARINLANNKLTTLEGFNCFPNLKELNISNNPLIEVSEKYKLVSICPLLQLLDNKDVSMMRDAASRLDSTLLCKISEVWRQSFERVFDHQKDGDIKKFENEFVEKLKKEITCGPSMLKEYREFRLSILGKEHINKMQLKFEYGTPRKKKKVEVNGEIEEKEKEKIPTPDTNRGCIDLKKPTETLSVADSRFVVSHLLQTHSLNNNPDDRRTQVWGCEFEPSLDKPGHTTSICATCGGDSVCFIDCSSGQVMKKYKQPGEIFYCIAWTTITMDFNGNTKKTNLLAAGGQQKDIKIIEPNQLVCCEEIKGMKGVLESLLFHPVQASWLFCAASDTVTVWDIGFHQRSDCESKSKLLLTLKSRTIIRYISMPPHGNTLVGACDDGCYMWKIDEIEKNNEKPRTPFGKLSFSGKKTLPLDCVQCLSNNQIATKRVEDGLMCVWNSESGMTKNDFTLVYKIPWRKTETPFLKFSYVPIHQVIVSGDDEGCVWMYKMKLSDYEKVENNTDEIKTYKESQAFLVLSQPFLRFRKMTAMFIDIAEENFKKLTLD</sequence>
<evidence type="ECO:0000256" key="6">
    <source>
        <dbReference type="ARBA" id="ARBA00022614"/>
    </source>
</evidence>
<dbReference type="InterPro" id="IPR056363">
    <property type="entry name" value="LRR_LRWD1_dom"/>
</dbReference>
<dbReference type="InterPro" id="IPR015943">
    <property type="entry name" value="WD40/YVTN_repeat-like_dom_sf"/>
</dbReference>
<dbReference type="InParanoid" id="A0A6P8H068"/>
<evidence type="ECO:0000256" key="3">
    <source>
        <dbReference type="ARBA" id="ARBA00004300"/>
    </source>
</evidence>
<feature type="domain" description="Leucine-rich repeat and WD repeat-containing protein 1 WD" evidence="10">
    <location>
        <begin position="264"/>
        <end position="562"/>
    </location>
</feature>
<dbReference type="SUPFAM" id="SSF50978">
    <property type="entry name" value="WD40 repeat-like"/>
    <property type="match status" value="1"/>
</dbReference>
<gene>
    <name evidence="12" type="primary">LOC116287288</name>
</gene>
<dbReference type="GeneID" id="116287288"/>
<feature type="domain" description="Leucine-rich repeat and WD repeat-containing protein 1 LRR" evidence="9">
    <location>
        <begin position="17"/>
        <end position="196"/>
    </location>
</feature>
<keyword evidence="7" id="KW-0206">Cytoskeleton</keyword>
<dbReference type="InterPro" id="IPR036322">
    <property type="entry name" value="WD40_repeat_dom_sf"/>
</dbReference>
<dbReference type="GO" id="GO:0005634">
    <property type="term" value="C:nucleus"/>
    <property type="evidence" value="ECO:0007669"/>
    <property type="project" value="UniProtKB-SubCell"/>
</dbReference>
<dbReference type="InterPro" id="IPR001680">
    <property type="entry name" value="WD40_rpt"/>
</dbReference>
<keyword evidence="4" id="KW-0158">Chromosome</keyword>
<accession>A0A6P8H068</accession>
<dbReference type="InterPro" id="IPR056160">
    <property type="entry name" value="WD_LRWD1"/>
</dbReference>
<evidence type="ECO:0000256" key="1">
    <source>
        <dbReference type="ARBA" id="ARBA00004123"/>
    </source>
</evidence>
<keyword evidence="8" id="KW-0539">Nucleus</keyword>
<dbReference type="PROSITE" id="PS51450">
    <property type="entry name" value="LRR"/>
    <property type="match status" value="2"/>
</dbReference>
<dbReference type="AlphaFoldDB" id="A0A6P8H068"/>
<dbReference type="FunCoup" id="A0A6P8H068">
    <property type="interactions" value="1354"/>
</dbReference>
<dbReference type="PANTHER" id="PTHR24370:SF10">
    <property type="entry name" value="LEUCINE-RICH REPEAT AND WD REPEAT-CONTAINING PROTEIN 1"/>
    <property type="match status" value="1"/>
</dbReference>
<evidence type="ECO:0000259" key="10">
    <source>
        <dbReference type="Pfam" id="PF23215"/>
    </source>
</evidence>
<evidence type="ECO:0000256" key="4">
    <source>
        <dbReference type="ARBA" id="ARBA00022454"/>
    </source>
</evidence>
<keyword evidence="6" id="KW-0433">Leucine-rich repeat</keyword>
<keyword evidence="5" id="KW-0963">Cytoplasm</keyword>
<dbReference type="Proteomes" id="UP000515163">
    <property type="component" value="Unplaced"/>
</dbReference>